<evidence type="ECO:0000259" key="9">
    <source>
        <dbReference type="PROSITE" id="PS50109"/>
    </source>
</evidence>
<keyword evidence="7" id="KW-0902">Two-component regulatory system</keyword>
<organism evidence="10 11">
    <name type="scientific">Enterocloster hominis</name>
    <name type="common">ex Hitch et al. 2024</name>
    <dbReference type="NCBI Taxonomy" id="1917870"/>
    <lineage>
        <taxon>Bacteria</taxon>
        <taxon>Bacillati</taxon>
        <taxon>Bacillota</taxon>
        <taxon>Clostridia</taxon>
        <taxon>Lachnospirales</taxon>
        <taxon>Lachnospiraceae</taxon>
        <taxon>Enterocloster</taxon>
    </lineage>
</organism>
<dbReference type="InterPro" id="IPR004358">
    <property type="entry name" value="Sig_transdc_His_kin-like_C"/>
</dbReference>
<dbReference type="Pfam" id="PF00512">
    <property type="entry name" value="HisKA"/>
    <property type="match status" value="1"/>
</dbReference>
<accession>A0ABV1D312</accession>
<keyword evidence="11" id="KW-1185">Reference proteome</keyword>
<dbReference type="Proteomes" id="UP001454086">
    <property type="component" value="Unassembled WGS sequence"/>
</dbReference>
<name>A0ABV1D312_9FIRM</name>
<dbReference type="InterPro" id="IPR005467">
    <property type="entry name" value="His_kinase_dom"/>
</dbReference>
<dbReference type="Gene3D" id="1.10.287.130">
    <property type="match status" value="1"/>
</dbReference>
<evidence type="ECO:0000256" key="3">
    <source>
        <dbReference type="ARBA" id="ARBA00012438"/>
    </source>
</evidence>
<keyword evidence="6 10" id="KW-0418">Kinase</keyword>
<dbReference type="CDD" id="cd00075">
    <property type="entry name" value="HATPase"/>
    <property type="match status" value="1"/>
</dbReference>
<evidence type="ECO:0000313" key="10">
    <source>
        <dbReference type="EMBL" id="MEQ2424780.1"/>
    </source>
</evidence>
<proteinExistence type="predicted"/>
<evidence type="ECO:0000256" key="8">
    <source>
        <dbReference type="SAM" id="Phobius"/>
    </source>
</evidence>
<dbReference type="SMART" id="SM00387">
    <property type="entry name" value="HATPase_c"/>
    <property type="match status" value="1"/>
</dbReference>
<evidence type="ECO:0000256" key="2">
    <source>
        <dbReference type="ARBA" id="ARBA00004370"/>
    </source>
</evidence>
<dbReference type="InterPro" id="IPR036890">
    <property type="entry name" value="HATPase_C_sf"/>
</dbReference>
<feature type="transmembrane region" description="Helical" evidence="8">
    <location>
        <begin position="12"/>
        <end position="34"/>
    </location>
</feature>
<comment type="subcellular location">
    <subcellularLocation>
        <location evidence="2">Membrane</location>
    </subcellularLocation>
</comment>
<dbReference type="SUPFAM" id="SSF47384">
    <property type="entry name" value="Homodimeric domain of signal transducing histidine kinase"/>
    <property type="match status" value="1"/>
</dbReference>
<evidence type="ECO:0000256" key="1">
    <source>
        <dbReference type="ARBA" id="ARBA00000085"/>
    </source>
</evidence>
<protein>
    <recommendedName>
        <fullName evidence="3">histidine kinase</fullName>
        <ecNumber evidence="3">2.7.13.3</ecNumber>
    </recommendedName>
</protein>
<dbReference type="SUPFAM" id="SSF55874">
    <property type="entry name" value="ATPase domain of HSP90 chaperone/DNA topoisomerase II/histidine kinase"/>
    <property type="match status" value="1"/>
</dbReference>
<dbReference type="PROSITE" id="PS50109">
    <property type="entry name" value="HIS_KIN"/>
    <property type="match status" value="1"/>
</dbReference>
<dbReference type="InterPro" id="IPR003661">
    <property type="entry name" value="HisK_dim/P_dom"/>
</dbReference>
<keyword evidence="8" id="KW-1133">Transmembrane helix</keyword>
<dbReference type="InterPro" id="IPR003594">
    <property type="entry name" value="HATPase_dom"/>
</dbReference>
<evidence type="ECO:0000256" key="5">
    <source>
        <dbReference type="ARBA" id="ARBA00022679"/>
    </source>
</evidence>
<evidence type="ECO:0000256" key="4">
    <source>
        <dbReference type="ARBA" id="ARBA00022553"/>
    </source>
</evidence>
<dbReference type="InterPro" id="IPR036097">
    <property type="entry name" value="HisK_dim/P_sf"/>
</dbReference>
<evidence type="ECO:0000256" key="7">
    <source>
        <dbReference type="ARBA" id="ARBA00023012"/>
    </source>
</evidence>
<dbReference type="Pfam" id="PF02518">
    <property type="entry name" value="HATPase_c"/>
    <property type="match status" value="1"/>
</dbReference>
<dbReference type="GO" id="GO:0016301">
    <property type="term" value="F:kinase activity"/>
    <property type="evidence" value="ECO:0007669"/>
    <property type="project" value="UniProtKB-KW"/>
</dbReference>
<dbReference type="EMBL" id="JBBMFM010000018">
    <property type="protein sequence ID" value="MEQ2424780.1"/>
    <property type="molecule type" value="Genomic_DNA"/>
</dbReference>
<dbReference type="EC" id="2.7.13.3" evidence="3"/>
<evidence type="ECO:0000313" key="11">
    <source>
        <dbReference type="Proteomes" id="UP001454086"/>
    </source>
</evidence>
<keyword evidence="8" id="KW-0472">Membrane</keyword>
<dbReference type="InterPro" id="IPR050351">
    <property type="entry name" value="BphY/WalK/GraS-like"/>
</dbReference>
<dbReference type="CDD" id="cd00082">
    <property type="entry name" value="HisKA"/>
    <property type="match status" value="1"/>
</dbReference>
<dbReference type="Gene3D" id="3.30.565.10">
    <property type="entry name" value="Histidine kinase-like ATPase, C-terminal domain"/>
    <property type="match status" value="1"/>
</dbReference>
<dbReference type="PANTHER" id="PTHR45453">
    <property type="entry name" value="PHOSPHATE REGULON SENSOR PROTEIN PHOR"/>
    <property type="match status" value="1"/>
</dbReference>
<feature type="domain" description="Histidine kinase" evidence="9">
    <location>
        <begin position="129"/>
        <end position="343"/>
    </location>
</feature>
<dbReference type="RefSeq" id="WP_008717384.1">
    <property type="nucleotide sequence ID" value="NZ_JBBMFM010000018.1"/>
</dbReference>
<dbReference type="PANTHER" id="PTHR45453:SF1">
    <property type="entry name" value="PHOSPHATE REGULON SENSOR PROTEIN PHOR"/>
    <property type="match status" value="1"/>
</dbReference>
<dbReference type="SMART" id="SM00388">
    <property type="entry name" value="HisKA"/>
    <property type="match status" value="1"/>
</dbReference>
<comment type="catalytic activity">
    <reaction evidence="1">
        <text>ATP + protein L-histidine = ADP + protein N-phospho-L-histidine.</text>
        <dbReference type="EC" id="2.7.13.3"/>
    </reaction>
</comment>
<keyword evidence="5" id="KW-0808">Transferase</keyword>
<sequence length="345" mass="38959">MKLFVNEENKRFIGAVIAVLLLFAVSGEALLWVYCKELSMAFFILFLLLAACVLTIYVRYLIRQDRIMEHAVHQMEAFLDGHAEARIDCNHEGELYRLFHEINTMAAVLNAHAVNGMRDKAFLKDTISDISHQLKTPLAALNVYNGLLQNEAGDLPEIKAFAELSEQELDRIETLVQNLLKITRLDAGTLEMEKTPQDISDMMKDIGLHFSYRASLEHKRLILSGKGPIMFPCDRDWLLEAISNIVKNAFDHTKEGDSIRIGWEQSAPIIQIKVEDTGCGIHPEDLHHIFKRFYRSRFSQDTQGIGLGLPLAKAILEAHDGTIEVESGLGEGTVFRISFLIPTKL</sequence>
<keyword evidence="8" id="KW-0812">Transmembrane</keyword>
<evidence type="ECO:0000256" key="6">
    <source>
        <dbReference type="ARBA" id="ARBA00022777"/>
    </source>
</evidence>
<comment type="caution">
    <text evidence="10">The sequence shown here is derived from an EMBL/GenBank/DDBJ whole genome shotgun (WGS) entry which is preliminary data.</text>
</comment>
<reference evidence="10 11" key="1">
    <citation type="submission" date="2024-03" db="EMBL/GenBank/DDBJ databases">
        <title>Human intestinal bacterial collection.</title>
        <authorList>
            <person name="Pauvert C."/>
            <person name="Hitch T.C.A."/>
            <person name="Clavel T."/>
        </authorList>
    </citation>
    <scope>NUCLEOTIDE SEQUENCE [LARGE SCALE GENOMIC DNA]</scope>
    <source>
        <strain evidence="10 11">CLA-SR-H021</strain>
    </source>
</reference>
<gene>
    <name evidence="10" type="ORF">WMQ36_07325</name>
</gene>
<feature type="transmembrane region" description="Helical" evidence="8">
    <location>
        <begin position="40"/>
        <end position="62"/>
    </location>
</feature>
<dbReference type="PRINTS" id="PR00344">
    <property type="entry name" value="BCTRLSENSOR"/>
</dbReference>
<keyword evidence="4" id="KW-0597">Phosphoprotein</keyword>